<evidence type="ECO:0000313" key="4">
    <source>
        <dbReference type="EMBL" id="SHI56537.1"/>
    </source>
</evidence>
<dbReference type="Proteomes" id="UP000184510">
    <property type="component" value="Unassembled WGS sequence"/>
</dbReference>
<feature type="region of interest" description="Disordered" evidence="2">
    <location>
        <begin position="482"/>
        <end position="502"/>
    </location>
</feature>
<dbReference type="InterPro" id="IPR036890">
    <property type="entry name" value="HATPase_C_sf"/>
</dbReference>
<dbReference type="GO" id="GO:0016301">
    <property type="term" value="F:kinase activity"/>
    <property type="evidence" value="ECO:0007669"/>
    <property type="project" value="UniProtKB-KW"/>
</dbReference>
<dbReference type="InterPro" id="IPR003594">
    <property type="entry name" value="HATPase_dom"/>
</dbReference>
<sequence>MPEPATFRSRARVVDLLGRQQIADAPTAMGELFKNALDAAATDVRVNFDEENQLLQIRDNGLGMRPCDVKDKWLVLATESRFQPDSEDSDNWLKHATSEQKEWLNKPKYGEKGIGRLSIALLGRMTLLWTVWGKGVDKVGTLCLVHWNLFQHPHLLFEDIPVPILKLQGSPSLSDFEYLFTTLQKNAAIQGILKDTEWDISPDKHLSKELQEDINIDCTALRQLIDLPWETGTSFIVFNPSEHVEELFEKDNNEIKSWEDRTADWLKSYHAFSTFWNPFHETKDRSFQIHPSLNDKPLDKSYRYWEPDDFKLCDHHIKIEVSKDGFAKGFFKNYNDKKTTPYQKQLKNLPKSHHSPGNFLVEIGYIQGQKSDSFLPEIVRNEMETRLKHAGGFSIYMDNVRIQPYGAIDSDFAGFETRRAKNAGRYYFSSVRMFGGVFIPNKTATGLKEKAGREGFVKNGASRGLRLWLEDLFTDLADSHFGSKSDRKDKKERKEKKAREAAQNRLAEETAEYLKSIKIYKAWIKEFEQREKDQVRKGRQHIAAERNAVAGTHIDDCEESIDKLRELENELRDSPCDPPDGAILEGDILDDVDTYIGTRERILNRLKKEITNQVAQLAPLLERARSEEDNIKNLSERLNSKSSYIHNSLHKELQPAIAKAKTIEGDIQDFADKEIAFINRIRDEALDGLTLEKIARDKSGESSKIFEKAIQLQTDTYDEVVLPRVRRLVNDFEHLTDNSSKSILLNELSKKIESLQERLDYLTEIALIGLILETATHEYENQVSLVRNSIRSLKRKLHNGEAETLAVLADAFEIIDHRIRMFDPIVRRRSPNRSSLSGKSIKDFILHHAKLTPDIHSKIEFTAAFCELQLHKVKTPVILGSIFNLFTNALYWTNKGNSKGRIRFSVVGNTIVVSDDGPGITKNDRERIFDPGFSRRPYGRGLGLFIAKEALRGADFILACSQEPELGALDGANFTITPFLNND</sequence>
<dbReference type="Pfam" id="PF02518">
    <property type="entry name" value="HATPase_c"/>
    <property type="match status" value="1"/>
</dbReference>
<dbReference type="InterPro" id="IPR005467">
    <property type="entry name" value="His_kinase_dom"/>
</dbReference>
<dbReference type="SMART" id="SM00387">
    <property type="entry name" value="HATPase_c"/>
    <property type="match status" value="1"/>
</dbReference>
<organism evidence="4 5">
    <name type="scientific">Rubritalea squalenifaciens DSM 18772</name>
    <dbReference type="NCBI Taxonomy" id="1123071"/>
    <lineage>
        <taxon>Bacteria</taxon>
        <taxon>Pseudomonadati</taxon>
        <taxon>Verrucomicrobiota</taxon>
        <taxon>Verrucomicrobiia</taxon>
        <taxon>Verrucomicrobiales</taxon>
        <taxon>Rubritaleaceae</taxon>
        <taxon>Rubritalea</taxon>
    </lineage>
</organism>
<dbReference type="EMBL" id="FQYR01000002">
    <property type="protein sequence ID" value="SHI56537.1"/>
    <property type="molecule type" value="Genomic_DNA"/>
</dbReference>
<dbReference type="OrthoDB" id="178489at2"/>
<dbReference type="STRING" id="1123071.SAMN02745181_0399"/>
<feature type="coiled-coil region" evidence="1">
    <location>
        <begin position="738"/>
        <end position="765"/>
    </location>
</feature>
<accession>A0A1M6C664</accession>
<dbReference type="AlphaFoldDB" id="A0A1M6C664"/>
<dbReference type="PANTHER" id="PTHR43065">
    <property type="entry name" value="SENSOR HISTIDINE KINASE"/>
    <property type="match status" value="1"/>
</dbReference>
<protein>
    <submittedName>
        <fullName evidence="4">Signal transduction histidine kinase</fullName>
    </submittedName>
</protein>
<feature type="domain" description="Histidine kinase" evidence="3">
    <location>
        <begin position="882"/>
        <end position="982"/>
    </location>
</feature>
<dbReference type="Gene3D" id="3.30.565.10">
    <property type="entry name" value="Histidine kinase-like ATPase, C-terminal domain"/>
    <property type="match status" value="2"/>
</dbReference>
<reference evidence="4 5" key="1">
    <citation type="submission" date="2016-11" db="EMBL/GenBank/DDBJ databases">
        <authorList>
            <person name="Jaros S."/>
            <person name="Januszkiewicz K."/>
            <person name="Wedrychowicz H."/>
        </authorList>
    </citation>
    <scope>NUCLEOTIDE SEQUENCE [LARGE SCALE GENOMIC DNA]</scope>
    <source>
        <strain evidence="4 5">DSM 18772</strain>
    </source>
</reference>
<dbReference type="SUPFAM" id="SSF55874">
    <property type="entry name" value="ATPase domain of HSP90 chaperone/DNA topoisomerase II/histidine kinase"/>
    <property type="match status" value="2"/>
</dbReference>
<evidence type="ECO:0000313" key="5">
    <source>
        <dbReference type="Proteomes" id="UP000184510"/>
    </source>
</evidence>
<keyword evidence="5" id="KW-1185">Reference proteome</keyword>
<name>A0A1M6C664_9BACT</name>
<gene>
    <name evidence="4" type="ORF">SAMN02745181_0399</name>
</gene>
<evidence type="ECO:0000259" key="3">
    <source>
        <dbReference type="PROSITE" id="PS50109"/>
    </source>
</evidence>
<dbReference type="InParanoid" id="A0A1M6C664"/>
<evidence type="ECO:0000256" key="1">
    <source>
        <dbReference type="SAM" id="Coils"/>
    </source>
</evidence>
<dbReference type="PROSITE" id="PS50109">
    <property type="entry name" value="HIS_KIN"/>
    <property type="match status" value="1"/>
</dbReference>
<proteinExistence type="predicted"/>
<dbReference type="RefSeq" id="WP_143157825.1">
    <property type="nucleotide sequence ID" value="NZ_FQYR01000002.1"/>
</dbReference>
<keyword evidence="1" id="KW-0175">Coiled coil</keyword>
<keyword evidence="4" id="KW-0418">Kinase</keyword>
<evidence type="ECO:0000256" key="2">
    <source>
        <dbReference type="SAM" id="MobiDB-lite"/>
    </source>
</evidence>
<keyword evidence="4" id="KW-0808">Transferase</keyword>
<dbReference type="Pfam" id="PF13589">
    <property type="entry name" value="HATPase_c_3"/>
    <property type="match status" value="1"/>
</dbReference>